<proteinExistence type="predicted"/>
<gene>
    <name evidence="2" type="ORF">ACFS5J_03075</name>
</gene>
<dbReference type="GO" id="GO:0016757">
    <property type="term" value="F:glycosyltransferase activity"/>
    <property type="evidence" value="ECO:0007669"/>
    <property type="project" value="UniProtKB-KW"/>
</dbReference>
<keyword evidence="2" id="KW-0328">Glycosyltransferase</keyword>
<dbReference type="Gene3D" id="3.40.50.2000">
    <property type="entry name" value="Glycogen Phosphorylase B"/>
    <property type="match status" value="2"/>
</dbReference>
<dbReference type="PANTHER" id="PTHR45947">
    <property type="entry name" value="SULFOQUINOVOSYL TRANSFERASE SQD2"/>
    <property type="match status" value="1"/>
</dbReference>
<evidence type="ECO:0000259" key="1">
    <source>
        <dbReference type="Pfam" id="PF00534"/>
    </source>
</evidence>
<sequence length="319" mass="35876">MGPALEAEGFTVVYASSQKYFIFRLLVMLWRCVTVAKANAIFIDTYSTKAFWYAVLCARIARWRKIPYLPLLHGGNLPQRLKQNPKSCQHYFSNAYQNITPSHFLMKELEAVGLDKVRYIPNALPLQEYRFKVRLTFEPNLLWVRAFATIYNPEMAVHVLVEVQKVYPKATLTMVGPDKDGSLVATKTLAKELGVSVTFTGQLSKQEWRELAAKHAIFINTTHVDNTPVSVLEAMALGLAIVSTNVGGIPDMVTNESEGLLVEDAAVSAMATAIMDCVNNPIATRNRVQTARKKVENFDWTKVKGKWIQLLEDLPQKEP</sequence>
<dbReference type="SUPFAM" id="SSF53756">
    <property type="entry name" value="UDP-Glycosyltransferase/glycogen phosphorylase"/>
    <property type="match status" value="1"/>
</dbReference>
<dbReference type="InterPro" id="IPR001296">
    <property type="entry name" value="Glyco_trans_1"/>
</dbReference>
<dbReference type="InterPro" id="IPR050194">
    <property type="entry name" value="Glycosyltransferase_grp1"/>
</dbReference>
<evidence type="ECO:0000313" key="3">
    <source>
        <dbReference type="Proteomes" id="UP001597534"/>
    </source>
</evidence>
<name>A0ABW5YIV4_9FLAO</name>
<keyword evidence="3" id="KW-1185">Reference proteome</keyword>
<dbReference type="PANTHER" id="PTHR45947:SF3">
    <property type="entry name" value="SULFOQUINOVOSYL TRANSFERASE SQD2"/>
    <property type="match status" value="1"/>
</dbReference>
<dbReference type="EC" id="2.4.-.-" evidence="2"/>
<dbReference type="Proteomes" id="UP001597534">
    <property type="component" value="Unassembled WGS sequence"/>
</dbReference>
<dbReference type="EMBL" id="JBHUPC010000010">
    <property type="protein sequence ID" value="MFD2890991.1"/>
    <property type="molecule type" value="Genomic_DNA"/>
</dbReference>
<dbReference type="RefSeq" id="WP_379810518.1">
    <property type="nucleotide sequence ID" value="NZ_JBHUPC010000010.1"/>
</dbReference>
<accession>A0ABW5YIV4</accession>
<dbReference type="CDD" id="cd03801">
    <property type="entry name" value="GT4_PimA-like"/>
    <property type="match status" value="1"/>
</dbReference>
<protein>
    <submittedName>
        <fullName evidence="2">Glycosyltransferase family 4 protein</fullName>
        <ecNumber evidence="2">2.4.-.-</ecNumber>
    </submittedName>
</protein>
<feature type="domain" description="Glycosyl transferase family 1" evidence="1">
    <location>
        <begin position="138"/>
        <end position="293"/>
    </location>
</feature>
<dbReference type="Pfam" id="PF00534">
    <property type="entry name" value="Glycos_transf_1"/>
    <property type="match status" value="1"/>
</dbReference>
<evidence type="ECO:0000313" key="2">
    <source>
        <dbReference type="EMBL" id="MFD2890991.1"/>
    </source>
</evidence>
<comment type="caution">
    <text evidence="2">The sequence shown here is derived from an EMBL/GenBank/DDBJ whole genome shotgun (WGS) entry which is preliminary data.</text>
</comment>
<reference evidence="3" key="1">
    <citation type="journal article" date="2019" name="Int. J. Syst. Evol. Microbiol.">
        <title>The Global Catalogue of Microorganisms (GCM) 10K type strain sequencing project: providing services to taxonomists for standard genome sequencing and annotation.</title>
        <authorList>
            <consortium name="The Broad Institute Genomics Platform"/>
            <consortium name="The Broad Institute Genome Sequencing Center for Infectious Disease"/>
            <person name="Wu L."/>
            <person name="Ma J."/>
        </authorList>
    </citation>
    <scope>NUCLEOTIDE SEQUENCE [LARGE SCALE GENOMIC DNA]</scope>
    <source>
        <strain evidence="3">KCTC 22671</strain>
    </source>
</reference>
<organism evidence="2 3">
    <name type="scientific">Flavobacterium chuncheonense</name>
    <dbReference type="NCBI Taxonomy" id="2026653"/>
    <lineage>
        <taxon>Bacteria</taxon>
        <taxon>Pseudomonadati</taxon>
        <taxon>Bacteroidota</taxon>
        <taxon>Flavobacteriia</taxon>
        <taxon>Flavobacteriales</taxon>
        <taxon>Flavobacteriaceae</taxon>
        <taxon>Flavobacterium</taxon>
    </lineage>
</organism>
<keyword evidence="2" id="KW-0808">Transferase</keyword>